<dbReference type="AlphaFoldDB" id="A0A9Q1L9I4"/>
<dbReference type="EMBL" id="JAJAGQ010000021">
    <property type="protein sequence ID" value="KAJ8531155.1"/>
    <property type="molecule type" value="Genomic_DNA"/>
</dbReference>
<protein>
    <submittedName>
        <fullName evidence="2">Uncharacterized protein</fullName>
    </submittedName>
</protein>
<accession>A0A9Q1L9I4</accession>
<feature type="region of interest" description="Disordered" evidence="1">
    <location>
        <begin position="66"/>
        <end position="111"/>
    </location>
</feature>
<gene>
    <name evidence="2" type="ORF">K7X08_026589</name>
</gene>
<evidence type="ECO:0000313" key="3">
    <source>
        <dbReference type="Proteomes" id="UP001152561"/>
    </source>
</evidence>
<comment type="caution">
    <text evidence="2">The sequence shown here is derived from an EMBL/GenBank/DDBJ whole genome shotgun (WGS) entry which is preliminary data.</text>
</comment>
<organism evidence="2 3">
    <name type="scientific">Anisodus acutangulus</name>
    <dbReference type="NCBI Taxonomy" id="402998"/>
    <lineage>
        <taxon>Eukaryota</taxon>
        <taxon>Viridiplantae</taxon>
        <taxon>Streptophyta</taxon>
        <taxon>Embryophyta</taxon>
        <taxon>Tracheophyta</taxon>
        <taxon>Spermatophyta</taxon>
        <taxon>Magnoliopsida</taxon>
        <taxon>eudicotyledons</taxon>
        <taxon>Gunneridae</taxon>
        <taxon>Pentapetalae</taxon>
        <taxon>asterids</taxon>
        <taxon>lamiids</taxon>
        <taxon>Solanales</taxon>
        <taxon>Solanaceae</taxon>
        <taxon>Solanoideae</taxon>
        <taxon>Hyoscyameae</taxon>
        <taxon>Anisodus</taxon>
    </lineage>
</organism>
<keyword evidence="3" id="KW-1185">Reference proteome</keyword>
<sequence length="111" mass="13230">MDMWLKVDGGVHKGRVYGLGSECSVGRRTSGFSGASSSSSVNQYEFELLHKKLADINELYLKEKAAREEEAKQRENEEKRMREEEEKRREEEEKRRKEDERRKDDEFTCHW</sequence>
<evidence type="ECO:0000256" key="1">
    <source>
        <dbReference type="SAM" id="MobiDB-lite"/>
    </source>
</evidence>
<name>A0A9Q1L9I4_9SOLA</name>
<reference evidence="3" key="1">
    <citation type="journal article" date="2023" name="Proc. Natl. Acad. Sci. U.S.A.">
        <title>Genomic and structural basis for evolution of tropane alkaloid biosynthesis.</title>
        <authorList>
            <person name="Wanga Y.-J."/>
            <person name="Taina T."/>
            <person name="Yua J.-Y."/>
            <person name="Lia J."/>
            <person name="Xua B."/>
            <person name="Chenc J."/>
            <person name="D'Auriad J.C."/>
            <person name="Huanga J.-P."/>
            <person name="Huanga S.-X."/>
        </authorList>
    </citation>
    <scope>NUCLEOTIDE SEQUENCE [LARGE SCALE GENOMIC DNA]</scope>
    <source>
        <strain evidence="3">cv. KIB-2019</strain>
    </source>
</reference>
<evidence type="ECO:0000313" key="2">
    <source>
        <dbReference type="EMBL" id="KAJ8531155.1"/>
    </source>
</evidence>
<dbReference type="Proteomes" id="UP001152561">
    <property type="component" value="Unassembled WGS sequence"/>
</dbReference>
<proteinExistence type="predicted"/>